<dbReference type="InterPro" id="IPR005119">
    <property type="entry name" value="LysR_subst-bd"/>
</dbReference>
<dbReference type="RefSeq" id="WP_066343737.1">
    <property type="nucleotide sequence ID" value="NZ_CBCSFJ010000014.1"/>
</dbReference>
<evidence type="ECO:0000256" key="3">
    <source>
        <dbReference type="ARBA" id="ARBA00023125"/>
    </source>
</evidence>
<sequence>MDKKPHIPLVAVRAFTAVGRYGSFTRAAAALGITQSAVSRHISTLETLAAEPLFTRRGPQIAMTPAGSQFYDAVCDAMSTIELATIQLAQGQRAHGRLVVRTSMPSFAMTVVIPALGDFTARHAMEVDLVTSLSSPQPRDEFDVLITRDLSLPGAESWELFQEELVCVGAPAMAQKYRTDSPAQWPLIASRSRPDAIPIWAVAKGLSVDALHVCAVYDHLFLAVAAAIGGTGLLVVPRIVIQDQLDSGTLVMADEEAVASGATYVAYVSAYSRHVQMGREFCRWLKRMLRDRGRARTAP</sequence>
<keyword evidence="8" id="KW-1185">Reference proteome</keyword>
<dbReference type="PANTHER" id="PTHR30537:SF74">
    <property type="entry name" value="HTH-TYPE TRANSCRIPTIONAL REGULATOR TRPI"/>
    <property type="match status" value="1"/>
</dbReference>
<dbReference type="OrthoDB" id="8591238at2"/>
<evidence type="ECO:0000259" key="5">
    <source>
        <dbReference type="PROSITE" id="PS50931"/>
    </source>
</evidence>
<accession>A0A193FBS2</accession>
<evidence type="ECO:0000256" key="1">
    <source>
        <dbReference type="ARBA" id="ARBA00009437"/>
    </source>
</evidence>
<keyword evidence="3" id="KW-0238">DNA-binding</keyword>
<reference evidence="8 9" key="1">
    <citation type="submission" date="2016-06" db="EMBL/GenBank/DDBJ databases">
        <title>Complete genome sequences of Bordetella bronchialis and Bordetella flabilis.</title>
        <authorList>
            <person name="LiPuma J.J."/>
            <person name="Spilker T."/>
        </authorList>
    </citation>
    <scope>NUCLEOTIDE SEQUENCE [LARGE SCALE GENOMIC DNA]</scope>
    <source>
        <strain evidence="7 9">AU17976</strain>
        <strain evidence="6 8">AU3182</strain>
    </source>
</reference>
<dbReference type="Gene3D" id="3.40.190.10">
    <property type="entry name" value="Periplasmic binding protein-like II"/>
    <property type="match status" value="2"/>
</dbReference>
<dbReference type="GO" id="GO:0003700">
    <property type="term" value="F:DNA-binding transcription factor activity"/>
    <property type="evidence" value="ECO:0007669"/>
    <property type="project" value="InterPro"/>
</dbReference>
<keyword evidence="2" id="KW-0805">Transcription regulation</keyword>
<dbReference type="STRING" id="463025.BAU08_01960"/>
<dbReference type="InterPro" id="IPR000847">
    <property type="entry name" value="LysR_HTH_N"/>
</dbReference>
<dbReference type="Proteomes" id="UP000092213">
    <property type="component" value="Chromosome"/>
</dbReference>
<dbReference type="GO" id="GO:0006351">
    <property type="term" value="P:DNA-templated transcription"/>
    <property type="evidence" value="ECO:0007669"/>
    <property type="project" value="TreeGrafter"/>
</dbReference>
<dbReference type="Pfam" id="PF03466">
    <property type="entry name" value="LysR_substrate"/>
    <property type="match status" value="1"/>
</dbReference>
<keyword evidence="4" id="KW-0804">Transcription</keyword>
<dbReference type="SUPFAM" id="SSF46785">
    <property type="entry name" value="Winged helix' DNA-binding domain"/>
    <property type="match status" value="1"/>
</dbReference>
<evidence type="ECO:0000256" key="2">
    <source>
        <dbReference type="ARBA" id="ARBA00023015"/>
    </source>
</evidence>
<dbReference type="EMBL" id="CP016170">
    <property type="protein sequence ID" value="ANN65237.1"/>
    <property type="molecule type" value="Genomic_DNA"/>
</dbReference>
<dbReference type="KEGG" id="bbro:BAU06_01965"/>
<dbReference type="Gene3D" id="1.10.10.10">
    <property type="entry name" value="Winged helix-like DNA-binding domain superfamily/Winged helix DNA-binding domain"/>
    <property type="match status" value="1"/>
</dbReference>
<comment type="similarity">
    <text evidence="1">Belongs to the LysR transcriptional regulatory family.</text>
</comment>
<evidence type="ECO:0000313" key="9">
    <source>
        <dbReference type="Proteomes" id="UP000092213"/>
    </source>
</evidence>
<dbReference type="PRINTS" id="PR00039">
    <property type="entry name" value="HTHLYSR"/>
</dbReference>
<dbReference type="InterPro" id="IPR036390">
    <property type="entry name" value="WH_DNA-bd_sf"/>
</dbReference>
<dbReference type="InterPro" id="IPR058163">
    <property type="entry name" value="LysR-type_TF_proteobact-type"/>
</dbReference>
<proteinExistence type="inferred from homology"/>
<name>A0A193FBS2_9BORD</name>
<dbReference type="EMBL" id="CP016171">
    <property type="protein sequence ID" value="ANN70271.1"/>
    <property type="molecule type" value="Genomic_DNA"/>
</dbReference>
<dbReference type="GO" id="GO:0043565">
    <property type="term" value="F:sequence-specific DNA binding"/>
    <property type="evidence" value="ECO:0007669"/>
    <property type="project" value="TreeGrafter"/>
</dbReference>
<evidence type="ECO:0000313" key="7">
    <source>
        <dbReference type="EMBL" id="ANN70271.1"/>
    </source>
</evidence>
<dbReference type="InterPro" id="IPR036388">
    <property type="entry name" value="WH-like_DNA-bd_sf"/>
</dbReference>
<feature type="domain" description="HTH lysR-type" evidence="5">
    <location>
        <begin position="7"/>
        <end position="64"/>
    </location>
</feature>
<organism evidence="7 9">
    <name type="scientific">Bordetella bronchialis</name>
    <dbReference type="NCBI Taxonomy" id="463025"/>
    <lineage>
        <taxon>Bacteria</taxon>
        <taxon>Pseudomonadati</taxon>
        <taxon>Pseudomonadota</taxon>
        <taxon>Betaproteobacteria</taxon>
        <taxon>Burkholderiales</taxon>
        <taxon>Alcaligenaceae</taxon>
        <taxon>Bordetella</taxon>
    </lineage>
</organism>
<evidence type="ECO:0000313" key="8">
    <source>
        <dbReference type="Proteomes" id="UP000091897"/>
    </source>
</evidence>
<dbReference type="SUPFAM" id="SSF53850">
    <property type="entry name" value="Periplasmic binding protein-like II"/>
    <property type="match status" value="1"/>
</dbReference>
<evidence type="ECO:0000256" key="4">
    <source>
        <dbReference type="ARBA" id="ARBA00023163"/>
    </source>
</evidence>
<dbReference type="AlphaFoldDB" id="A0A193FBS2"/>
<dbReference type="Pfam" id="PF00126">
    <property type="entry name" value="HTH_1"/>
    <property type="match status" value="1"/>
</dbReference>
<gene>
    <name evidence="6" type="ORF">BAU06_01965</name>
    <name evidence="7" type="ORF">BAU08_01960</name>
</gene>
<dbReference type="PROSITE" id="PS50931">
    <property type="entry name" value="HTH_LYSR"/>
    <property type="match status" value="1"/>
</dbReference>
<dbReference type="Proteomes" id="UP000091897">
    <property type="component" value="Chromosome"/>
</dbReference>
<dbReference type="PANTHER" id="PTHR30537">
    <property type="entry name" value="HTH-TYPE TRANSCRIPTIONAL REGULATOR"/>
    <property type="match status" value="1"/>
</dbReference>
<evidence type="ECO:0000313" key="6">
    <source>
        <dbReference type="EMBL" id="ANN65237.1"/>
    </source>
</evidence>
<protein>
    <submittedName>
        <fullName evidence="7">LysR family transcriptional regulator</fullName>
    </submittedName>
</protein>